<evidence type="ECO:0000256" key="4">
    <source>
        <dbReference type="ARBA" id="ARBA00022840"/>
    </source>
</evidence>
<reference evidence="6 7" key="1">
    <citation type="journal article" date="2015" name="Nature">
        <title>rRNA introns, odd ribosomes, and small enigmatic genomes across a large radiation of phyla.</title>
        <authorList>
            <person name="Brown C.T."/>
            <person name="Hug L.A."/>
            <person name="Thomas B.C."/>
            <person name="Sharon I."/>
            <person name="Castelle C.J."/>
            <person name="Singh A."/>
            <person name="Wilkins M.J."/>
            <person name="Williams K.H."/>
            <person name="Banfield J.F."/>
        </authorList>
    </citation>
    <scope>NUCLEOTIDE SEQUENCE [LARGE SCALE GENOMIC DNA]</scope>
</reference>
<comment type="caution">
    <text evidence="6">The sequence shown here is derived from an EMBL/GenBank/DDBJ whole genome shotgun (WGS) entry which is preliminary data.</text>
</comment>
<keyword evidence="4" id="KW-0067">ATP-binding</keyword>
<dbReference type="InterPro" id="IPR018109">
    <property type="entry name" value="Folylpolyglutamate_synth_CS"/>
</dbReference>
<keyword evidence="2" id="KW-0436">Ligase</keyword>
<evidence type="ECO:0000313" key="6">
    <source>
        <dbReference type="EMBL" id="KKW34998.1"/>
    </source>
</evidence>
<dbReference type="NCBIfam" id="TIGR01499">
    <property type="entry name" value="folC"/>
    <property type="match status" value="1"/>
</dbReference>
<comment type="similarity">
    <text evidence="1">Belongs to the folylpolyglutamate synthase family.</text>
</comment>
<dbReference type="InterPro" id="IPR001645">
    <property type="entry name" value="Folylpolyglutamate_synth"/>
</dbReference>
<dbReference type="PANTHER" id="PTHR11136">
    <property type="entry name" value="FOLYLPOLYGLUTAMATE SYNTHASE-RELATED"/>
    <property type="match status" value="1"/>
</dbReference>
<dbReference type="Proteomes" id="UP000033865">
    <property type="component" value="Unassembled WGS sequence"/>
</dbReference>
<gene>
    <name evidence="6" type="ORF">UY82_C0054G0001</name>
</gene>
<organism evidence="6 7">
    <name type="scientific">Candidatus Uhrbacteria bacterium GW2011_GWC2_53_7</name>
    <dbReference type="NCBI Taxonomy" id="1618986"/>
    <lineage>
        <taxon>Bacteria</taxon>
        <taxon>Candidatus Uhriibacteriota</taxon>
    </lineage>
</organism>
<dbReference type="PANTHER" id="PTHR11136:SF0">
    <property type="entry name" value="DIHYDROFOLATE SYNTHETASE-RELATED"/>
    <property type="match status" value="1"/>
</dbReference>
<evidence type="ECO:0000256" key="1">
    <source>
        <dbReference type="ARBA" id="ARBA00008276"/>
    </source>
</evidence>
<dbReference type="GO" id="GO:0008841">
    <property type="term" value="F:dihydrofolate synthase activity"/>
    <property type="evidence" value="ECO:0007669"/>
    <property type="project" value="TreeGrafter"/>
</dbReference>
<feature type="non-terminal residue" evidence="6">
    <location>
        <position position="164"/>
    </location>
</feature>
<dbReference type="InterPro" id="IPR036565">
    <property type="entry name" value="Mur-like_cat_sf"/>
</dbReference>
<evidence type="ECO:0000256" key="2">
    <source>
        <dbReference type="ARBA" id="ARBA00022598"/>
    </source>
</evidence>
<protein>
    <submittedName>
        <fullName evidence="6">FolC bifunctional protein</fullName>
    </submittedName>
</protein>
<dbReference type="AlphaFoldDB" id="A0A0G1XUX4"/>
<dbReference type="PROSITE" id="PS01011">
    <property type="entry name" value="FOLYLPOLYGLU_SYNT_1"/>
    <property type="match status" value="1"/>
</dbReference>
<proteinExistence type="inferred from homology"/>
<dbReference type="InterPro" id="IPR013221">
    <property type="entry name" value="Mur_ligase_cen"/>
</dbReference>
<dbReference type="PROSITE" id="PS01012">
    <property type="entry name" value="FOLYLPOLYGLU_SYNT_2"/>
    <property type="match status" value="1"/>
</dbReference>
<dbReference type="Gene3D" id="3.40.1190.10">
    <property type="entry name" value="Mur-like, catalytic domain"/>
    <property type="match status" value="1"/>
</dbReference>
<evidence type="ECO:0000256" key="3">
    <source>
        <dbReference type="ARBA" id="ARBA00022741"/>
    </source>
</evidence>
<dbReference type="Pfam" id="PF08245">
    <property type="entry name" value="Mur_ligase_M"/>
    <property type="match status" value="1"/>
</dbReference>
<dbReference type="GO" id="GO:0005737">
    <property type="term" value="C:cytoplasm"/>
    <property type="evidence" value="ECO:0007669"/>
    <property type="project" value="TreeGrafter"/>
</dbReference>
<dbReference type="SUPFAM" id="SSF53623">
    <property type="entry name" value="MurD-like peptide ligases, catalytic domain"/>
    <property type="match status" value="1"/>
</dbReference>
<evidence type="ECO:0000313" key="7">
    <source>
        <dbReference type="Proteomes" id="UP000033865"/>
    </source>
</evidence>
<keyword evidence="3" id="KW-0547">Nucleotide-binding</keyword>
<dbReference type="EMBL" id="LCRN01000054">
    <property type="protein sequence ID" value="KKW34998.1"/>
    <property type="molecule type" value="Genomic_DNA"/>
</dbReference>
<sequence>MLDWLYSLKTIGIMPGLEKISEAMEKLGNPQDKLRIIHVAGTNGKGSVCAMLESILRHAGYKVGMFTSPHLVDFEERFQVNREKISREDAFRLVSRVRESGVNLTFFELTTAVAFLHFLEKKVDYVVLEVGMGGRLDATNIVKPVATVITSISFDHTNWLGDTL</sequence>
<evidence type="ECO:0000259" key="5">
    <source>
        <dbReference type="Pfam" id="PF08245"/>
    </source>
</evidence>
<accession>A0A0G1XUX4</accession>
<name>A0A0G1XUX4_9BACT</name>
<feature type="domain" description="Mur ligase central" evidence="5">
    <location>
        <begin position="39"/>
        <end position="159"/>
    </location>
</feature>
<dbReference type="GO" id="GO:0004326">
    <property type="term" value="F:tetrahydrofolylpolyglutamate synthase activity"/>
    <property type="evidence" value="ECO:0007669"/>
    <property type="project" value="InterPro"/>
</dbReference>
<dbReference type="GO" id="GO:0005524">
    <property type="term" value="F:ATP binding"/>
    <property type="evidence" value="ECO:0007669"/>
    <property type="project" value="UniProtKB-KW"/>
</dbReference>